<evidence type="ECO:0000313" key="2">
    <source>
        <dbReference type="Proteomes" id="UP001281761"/>
    </source>
</evidence>
<dbReference type="Proteomes" id="UP001281761">
    <property type="component" value="Unassembled WGS sequence"/>
</dbReference>
<comment type="caution">
    <text evidence="1">The sequence shown here is derived from an EMBL/GenBank/DDBJ whole genome shotgun (WGS) entry which is preliminary data.</text>
</comment>
<evidence type="ECO:0000313" key="1">
    <source>
        <dbReference type="EMBL" id="KAK2954165.1"/>
    </source>
</evidence>
<name>A0ABQ9XRY5_9EUKA</name>
<reference evidence="1 2" key="1">
    <citation type="journal article" date="2022" name="bioRxiv">
        <title>Genomics of Preaxostyla Flagellates Illuminates Evolutionary Transitions and the Path Towards Mitochondrial Loss.</title>
        <authorList>
            <person name="Novak L.V.F."/>
            <person name="Treitli S.C."/>
            <person name="Pyrih J."/>
            <person name="Halakuc P."/>
            <person name="Pipaliya S.V."/>
            <person name="Vacek V."/>
            <person name="Brzon O."/>
            <person name="Soukal P."/>
            <person name="Eme L."/>
            <person name="Dacks J.B."/>
            <person name="Karnkowska A."/>
            <person name="Elias M."/>
            <person name="Hampl V."/>
        </authorList>
    </citation>
    <scope>NUCLEOTIDE SEQUENCE [LARGE SCALE GENOMIC DNA]</scope>
    <source>
        <strain evidence="1">NAU3</strain>
        <tissue evidence="1">Gut</tissue>
    </source>
</reference>
<accession>A0ABQ9XRY5</accession>
<gene>
    <name evidence="1" type="ORF">BLNAU_10819</name>
</gene>
<organism evidence="1 2">
    <name type="scientific">Blattamonas nauphoetae</name>
    <dbReference type="NCBI Taxonomy" id="2049346"/>
    <lineage>
        <taxon>Eukaryota</taxon>
        <taxon>Metamonada</taxon>
        <taxon>Preaxostyla</taxon>
        <taxon>Oxymonadida</taxon>
        <taxon>Blattamonas</taxon>
    </lineage>
</organism>
<dbReference type="EMBL" id="JARBJD010000081">
    <property type="protein sequence ID" value="KAK2954165.1"/>
    <property type="molecule type" value="Genomic_DNA"/>
</dbReference>
<keyword evidence="2" id="KW-1185">Reference proteome</keyword>
<protein>
    <submittedName>
        <fullName evidence="1">Uncharacterized protein</fullName>
    </submittedName>
</protein>
<proteinExistence type="predicted"/>
<sequence length="114" mass="12235">MEESAEDEWNRAFHCPVVVVHVQLSEARMAPIPSVVSIAPISSVLSIAPISSVVSIAPISSVESIAPISSADNVIVRRVKSDSYSTVNVDVIADKTETALRRTMHASFAFDVVE</sequence>